<reference evidence="1 2" key="1">
    <citation type="submission" date="2007-10" db="EMBL/GenBank/DDBJ databases">
        <title>Complete sequence of Desulfococcus oleovorans Hxd3.</title>
        <authorList>
            <consortium name="US DOE Joint Genome Institute"/>
            <person name="Copeland A."/>
            <person name="Lucas S."/>
            <person name="Lapidus A."/>
            <person name="Barry K."/>
            <person name="Glavina del Rio T."/>
            <person name="Dalin E."/>
            <person name="Tice H."/>
            <person name="Pitluck S."/>
            <person name="Kiss H."/>
            <person name="Brettin T."/>
            <person name="Bruce D."/>
            <person name="Detter J.C."/>
            <person name="Han C."/>
            <person name="Schmutz J."/>
            <person name="Larimer F."/>
            <person name="Land M."/>
            <person name="Hauser L."/>
            <person name="Kyrpides N."/>
            <person name="Kim E."/>
            <person name="Wawrik B."/>
            <person name="Richardson P."/>
        </authorList>
    </citation>
    <scope>NUCLEOTIDE SEQUENCE [LARGE SCALE GENOMIC DNA]</scope>
    <source>
        <strain evidence="2">DSM 6200 / JCM 39069 / Hxd3</strain>
    </source>
</reference>
<dbReference type="InterPro" id="IPR059223">
    <property type="entry name" value="DVU0772-like"/>
</dbReference>
<proteinExistence type="predicted"/>
<protein>
    <submittedName>
        <fullName evidence="1">Uncharacterized protein</fullName>
    </submittedName>
</protein>
<dbReference type="EMBL" id="CP000859">
    <property type="protein sequence ID" value="ABW67903.1"/>
    <property type="molecule type" value="Genomic_DNA"/>
</dbReference>
<dbReference type="RefSeq" id="WP_012175515.1">
    <property type="nucleotide sequence ID" value="NC_009943.1"/>
</dbReference>
<dbReference type="STRING" id="96561.Dole_2099"/>
<gene>
    <name evidence="1" type="ordered locus">Dole_2099</name>
</gene>
<dbReference type="HOGENOM" id="CLU_153816_0_0_7"/>
<dbReference type="KEGG" id="dol:Dole_2099"/>
<evidence type="ECO:0000313" key="1">
    <source>
        <dbReference type="EMBL" id="ABW67903.1"/>
    </source>
</evidence>
<dbReference type="eggNOG" id="ENOG5032TK9">
    <property type="taxonomic scope" value="Bacteria"/>
</dbReference>
<dbReference type="OrthoDB" id="5471332at2"/>
<sequence length="117" mass="13802">MLTLSELKKRRDLLNQVDWDMTPEEAVRLYLEWGNNWAGGNYVIRSKNDVSHYFVVNTWKEKPRVFLVRRNSDLAEDLAAFDLPQPLETEFMRSVGRNKGVYSIEGPTRRWLEKELG</sequence>
<name>A8ZTX0_DESOH</name>
<keyword evidence="2" id="KW-1185">Reference proteome</keyword>
<evidence type="ECO:0000313" key="2">
    <source>
        <dbReference type="Proteomes" id="UP000008561"/>
    </source>
</evidence>
<organism evidence="1 2">
    <name type="scientific">Desulfosudis oleivorans (strain DSM 6200 / JCM 39069 / Hxd3)</name>
    <name type="common">Desulfococcus oleovorans</name>
    <dbReference type="NCBI Taxonomy" id="96561"/>
    <lineage>
        <taxon>Bacteria</taxon>
        <taxon>Pseudomonadati</taxon>
        <taxon>Thermodesulfobacteriota</taxon>
        <taxon>Desulfobacteria</taxon>
        <taxon>Desulfobacterales</taxon>
        <taxon>Desulfosudaceae</taxon>
        <taxon>Desulfosudis</taxon>
    </lineage>
</organism>
<accession>A8ZTX0</accession>
<dbReference type="AlphaFoldDB" id="A8ZTX0"/>
<dbReference type="Proteomes" id="UP000008561">
    <property type="component" value="Chromosome"/>
</dbReference>
<dbReference type="NCBIfam" id="NF045682">
    <property type="entry name" value="DVU0772_fam"/>
    <property type="match status" value="1"/>
</dbReference>